<sequence>MTVRTASLFAQKLLCPPSRLIGLEAGSYEAWCIDEAMFTVMLRLSEGRKLRPKKSEDNRALLKQLGL</sequence>
<comment type="caution">
    <text evidence="1">The sequence shown here is derived from an EMBL/GenBank/DDBJ whole genome shotgun (WGS) entry which is preliminary data.</text>
</comment>
<protein>
    <submittedName>
        <fullName evidence="1">Uncharacterized protein</fullName>
    </submittedName>
</protein>
<evidence type="ECO:0000313" key="2">
    <source>
        <dbReference type="Proteomes" id="UP000824072"/>
    </source>
</evidence>
<dbReference type="EMBL" id="DVMU01000151">
    <property type="protein sequence ID" value="HIU34239.1"/>
    <property type="molecule type" value="Genomic_DNA"/>
</dbReference>
<gene>
    <name evidence="1" type="ORF">IAB02_06720</name>
</gene>
<proteinExistence type="predicted"/>
<dbReference type="AlphaFoldDB" id="A0A9D1LC32"/>
<name>A0A9D1LC32_9FIRM</name>
<reference evidence="1" key="2">
    <citation type="journal article" date="2021" name="PeerJ">
        <title>Extensive microbial diversity within the chicken gut microbiome revealed by metagenomics and culture.</title>
        <authorList>
            <person name="Gilroy R."/>
            <person name="Ravi A."/>
            <person name="Getino M."/>
            <person name="Pursley I."/>
            <person name="Horton D.L."/>
            <person name="Alikhan N.F."/>
            <person name="Baker D."/>
            <person name="Gharbi K."/>
            <person name="Hall N."/>
            <person name="Watson M."/>
            <person name="Adriaenssens E.M."/>
            <person name="Foster-Nyarko E."/>
            <person name="Jarju S."/>
            <person name="Secka A."/>
            <person name="Antonio M."/>
            <person name="Oren A."/>
            <person name="Chaudhuri R.R."/>
            <person name="La Ragione R."/>
            <person name="Hildebrand F."/>
            <person name="Pallen M.J."/>
        </authorList>
    </citation>
    <scope>NUCLEOTIDE SEQUENCE</scope>
    <source>
        <strain evidence="1">ChiHcec3-11533</strain>
    </source>
</reference>
<evidence type="ECO:0000313" key="1">
    <source>
        <dbReference type="EMBL" id="HIU34239.1"/>
    </source>
</evidence>
<accession>A0A9D1LC32</accession>
<dbReference type="Proteomes" id="UP000824072">
    <property type="component" value="Unassembled WGS sequence"/>
</dbReference>
<organism evidence="1 2">
    <name type="scientific">Candidatus Pullichristensenella excrementigallinarum</name>
    <dbReference type="NCBI Taxonomy" id="2840907"/>
    <lineage>
        <taxon>Bacteria</taxon>
        <taxon>Bacillati</taxon>
        <taxon>Bacillota</taxon>
        <taxon>Clostridia</taxon>
        <taxon>Candidatus Pullichristensenella</taxon>
    </lineage>
</organism>
<reference evidence="1" key="1">
    <citation type="submission" date="2020-10" db="EMBL/GenBank/DDBJ databases">
        <authorList>
            <person name="Gilroy R."/>
        </authorList>
    </citation>
    <scope>NUCLEOTIDE SEQUENCE</scope>
    <source>
        <strain evidence="1">ChiHcec3-11533</strain>
    </source>
</reference>